<dbReference type="Proteomes" id="UP000756860">
    <property type="component" value="Unassembled WGS sequence"/>
</dbReference>
<protein>
    <submittedName>
        <fullName evidence="1">Uncharacterized protein</fullName>
    </submittedName>
</protein>
<dbReference type="EMBL" id="JAHCVK010000005">
    <property type="protein sequence ID" value="MBT0653839.1"/>
    <property type="molecule type" value="Genomic_DNA"/>
</dbReference>
<comment type="caution">
    <text evidence="1">The sequence shown here is derived from an EMBL/GenBank/DDBJ whole genome shotgun (WGS) entry which is preliminary data.</text>
</comment>
<name>A0ABS5SEQ0_9BACT</name>
<evidence type="ECO:0000313" key="2">
    <source>
        <dbReference type="Proteomes" id="UP000756860"/>
    </source>
</evidence>
<gene>
    <name evidence="1" type="ORF">KI810_12285</name>
</gene>
<evidence type="ECO:0000313" key="1">
    <source>
        <dbReference type="EMBL" id="MBT0653839.1"/>
    </source>
</evidence>
<keyword evidence="2" id="KW-1185">Reference proteome</keyword>
<organism evidence="1 2">
    <name type="scientific">Geomobilimonas luticola</name>
    <dbReference type="NCBI Taxonomy" id="1114878"/>
    <lineage>
        <taxon>Bacteria</taxon>
        <taxon>Pseudomonadati</taxon>
        <taxon>Thermodesulfobacteriota</taxon>
        <taxon>Desulfuromonadia</taxon>
        <taxon>Geobacterales</taxon>
        <taxon>Geobacteraceae</taxon>
        <taxon>Geomobilimonas</taxon>
    </lineage>
</organism>
<sequence length="159" mass="18435">MKRNVVAGMLGFVLLVGAVDGHAEKWVKNNVDVPNQNLEANYYDSQSVKVRGKTISWTEKFVLTDFGEKAYSKHLMQYPACSASIEKKGTVAYHKIDFEIKDGKFRTVAKRNYNKNNELICTDKEMGTEFDKNWYEIVYKSPMYERHYILVTKYKLGNL</sequence>
<dbReference type="RefSeq" id="WP_214175839.1">
    <property type="nucleotide sequence ID" value="NZ_JAHCVK010000005.1"/>
</dbReference>
<proteinExistence type="predicted"/>
<accession>A0ABS5SEQ0</accession>
<reference evidence="1 2" key="1">
    <citation type="submission" date="2021-05" db="EMBL/GenBank/DDBJ databases">
        <title>The draft genome of Geobacter luticola JCM 17780.</title>
        <authorList>
            <person name="Xu Z."/>
            <person name="Masuda Y."/>
            <person name="Itoh H."/>
            <person name="Senoo K."/>
        </authorList>
    </citation>
    <scope>NUCLEOTIDE SEQUENCE [LARGE SCALE GENOMIC DNA]</scope>
    <source>
        <strain evidence="1 2">JCM 17780</strain>
    </source>
</reference>